<dbReference type="AlphaFoldDB" id="A0A3G8ZNM6"/>
<dbReference type="RefSeq" id="WP_124986465.1">
    <property type="nucleotide sequence ID" value="NZ_CP034160.1"/>
</dbReference>
<evidence type="ECO:0000313" key="3">
    <source>
        <dbReference type="Proteomes" id="UP000272316"/>
    </source>
</evidence>
<keyword evidence="1" id="KW-0732">Signal</keyword>
<protein>
    <submittedName>
        <fullName evidence="2">Uncharacterized protein</fullName>
    </submittedName>
</protein>
<feature type="signal peptide" evidence="1">
    <location>
        <begin position="1"/>
        <end position="19"/>
    </location>
</feature>
<evidence type="ECO:0000313" key="2">
    <source>
        <dbReference type="EMBL" id="AZI55421.1"/>
    </source>
</evidence>
<dbReference type="EMBL" id="CP034160">
    <property type="protein sequence ID" value="AZI55421.1"/>
    <property type="molecule type" value="Genomic_DNA"/>
</dbReference>
<proteinExistence type="predicted"/>
<gene>
    <name evidence="2" type="ORF">EIB75_09255</name>
</gene>
<sequence length="195" mass="22689">MKTRILIIIISIFSIFSNAQSIKVDYDNQIKTSFNSFVTNIKSKNINNAVEFIYPKFFKVVAKEQMKQILNFTYNNPALGITILEYKTTKIENPEKINNELFSIVNYTSKMNFKMDWNSIPNGLNMKKAIIDGLYKKFGKENVSYNSKGDYYLINSKMKACAISSNGKDWKFLILEESYKNKLNNILPKKILHKF</sequence>
<accession>A0A3G8ZNM6</accession>
<organism evidence="2 3">
    <name type="scientific">Epilithonimonas vandammei</name>
    <dbReference type="NCBI Taxonomy" id="2487072"/>
    <lineage>
        <taxon>Bacteria</taxon>
        <taxon>Pseudomonadati</taxon>
        <taxon>Bacteroidota</taxon>
        <taxon>Flavobacteriia</taxon>
        <taxon>Flavobacteriales</taxon>
        <taxon>Weeksellaceae</taxon>
        <taxon>Chryseobacterium group</taxon>
        <taxon>Epilithonimonas</taxon>
    </lineage>
</organism>
<evidence type="ECO:0000256" key="1">
    <source>
        <dbReference type="SAM" id="SignalP"/>
    </source>
</evidence>
<feature type="chain" id="PRO_5018277263" evidence="1">
    <location>
        <begin position="20"/>
        <end position="195"/>
    </location>
</feature>
<name>A0A3G8ZNM6_9FLAO</name>
<dbReference type="KEGG" id="eva:EIB75_09255"/>
<reference evidence="3" key="1">
    <citation type="submission" date="2018-11" db="EMBL/GenBank/DDBJ databases">
        <title>Proposal to divide the Flavobacteriaceae and reorganize its genera based on Amino Acid Identity values calculated from whole genome sequences.</title>
        <authorList>
            <person name="Nicholson A.C."/>
            <person name="Gulvik C.A."/>
            <person name="Whitney A.M."/>
            <person name="Sheth M."/>
            <person name="Batra D."/>
            <person name="Pryor J."/>
            <person name="Bernardet J.-F."/>
            <person name="Hugo C."/>
            <person name="Kampfer P."/>
            <person name="Newman J.D."/>
            <person name="McQuiston J.R."/>
        </authorList>
    </citation>
    <scope>NUCLEOTIDE SEQUENCE [LARGE SCALE GENOMIC DNA]</scope>
    <source>
        <strain evidence="3">H6466</strain>
    </source>
</reference>
<dbReference type="Proteomes" id="UP000272316">
    <property type="component" value="Chromosome"/>
</dbReference>